<reference evidence="7" key="1">
    <citation type="submission" date="2021-01" db="EMBL/GenBank/DDBJ databases">
        <authorList>
            <person name="Corre E."/>
            <person name="Pelletier E."/>
            <person name="Niang G."/>
            <person name="Scheremetjew M."/>
            <person name="Finn R."/>
            <person name="Kale V."/>
            <person name="Holt S."/>
            <person name="Cochrane G."/>
            <person name="Meng A."/>
            <person name="Brown T."/>
            <person name="Cohen L."/>
        </authorList>
    </citation>
    <scope>NUCLEOTIDE SEQUENCE</scope>
    <source>
        <strain evidence="7">CCMP644</strain>
    </source>
</reference>
<keyword evidence="3" id="KW-0812">Transmembrane</keyword>
<dbReference type="AlphaFoldDB" id="A0A7S1MU61"/>
<evidence type="ECO:0000259" key="6">
    <source>
        <dbReference type="Pfam" id="PF10520"/>
    </source>
</evidence>
<dbReference type="InterPro" id="IPR052864">
    <property type="entry name" value="Chloroplast_FAD_CarF"/>
</dbReference>
<evidence type="ECO:0000313" key="7">
    <source>
        <dbReference type="EMBL" id="CAD8979985.1"/>
    </source>
</evidence>
<dbReference type="InterPro" id="IPR019547">
    <property type="entry name" value="Lipid_desat"/>
</dbReference>
<dbReference type="Pfam" id="PF10520">
    <property type="entry name" value="Lipid_desat"/>
    <property type="match status" value="1"/>
</dbReference>
<gene>
    <name evidence="7" type="ORF">HAND00432_LOCUS30995</name>
</gene>
<comment type="subcellular location">
    <subcellularLocation>
        <location evidence="1">Membrane</location>
        <topology evidence="1">Multi-pass membrane protein</topology>
    </subcellularLocation>
</comment>
<sequence>MAAAVAVSPAVAHSGLVGHSASLSHRGASGCGFAQGAGFVPGLSLRGKLGSPVELGGRSVRPRAVVGLTKLCAQSATEKRPGLAGGEERETMKATDYYKPLVEGDILESTPEQVTIVAGAFALLAALCLKGVYMLGVTDGSVLGAVVAALVGYEFADFGSGVYHWSMDNYGSSKTPVFGTQIEAFQGHHELPWTITYRQVCNNIYKICQATTPFCVGALALVDNPYILIWMSTALAFINMSQELHKWSHSSPTQCHPVINQLQDLGLIVTRKEHLLHHRPPFEGNYCIVSGHCNPFLDKVGFFRWMEDRVYDINGAQARCWTNERLLGDTVESLGLKKGTDTIKRGTKTVSRGG</sequence>
<keyword evidence="5" id="KW-0472">Membrane</keyword>
<dbReference type="UniPathway" id="UPA00199"/>
<protein>
    <recommendedName>
        <fullName evidence="6">Lipid desaturase domain-containing protein</fullName>
    </recommendedName>
</protein>
<keyword evidence="4" id="KW-1133">Transmembrane helix</keyword>
<evidence type="ECO:0000256" key="5">
    <source>
        <dbReference type="ARBA" id="ARBA00023136"/>
    </source>
</evidence>
<evidence type="ECO:0000256" key="3">
    <source>
        <dbReference type="ARBA" id="ARBA00022692"/>
    </source>
</evidence>
<evidence type="ECO:0000256" key="1">
    <source>
        <dbReference type="ARBA" id="ARBA00004141"/>
    </source>
</evidence>
<dbReference type="GO" id="GO:0016020">
    <property type="term" value="C:membrane"/>
    <property type="evidence" value="ECO:0007669"/>
    <property type="project" value="UniProtKB-SubCell"/>
</dbReference>
<evidence type="ECO:0000256" key="2">
    <source>
        <dbReference type="ARBA" id="ARBA00007620"/>
    </source>
</evidence>
<feature type="domain" description="Lipid desaturase" evidence="6">
    <location>
        <begin position="155"/>
        <end position="321"/>
    </location>
</feature>
<dbReference type="PANTHER" id="PTHR48140">
    <property type="entry name" value="FATTY ACID DESATURASE 4, CHLOROPLASTIC-RELATED"/>
    <property type="match status" value="1"/>
</dbReference>
<dbReference type="PANTHER" id="PTHR48140:SF1">
    <property type="entry name" value="FATTY ACID DESATURASE 4, CHLOROPLASTIC-RELATED"/>
    <property type="match status" value="1"/>
</dbReference>
<accession>A0A7S1MU61</accession>
<evidence type="ECO:0000256" key="4">
    <source>
        <dbReference type="ARBA" id="ARBA00022989"/>
    </source>
</evidence>
<comment type="similarity">
    <text evidence="2">Belongs to the fatty acid desaturase CarF family.</text>
</comment>
<dbReference type="GO" id="GO:0006631">
    <property type="term" value="P:fatty acid metabolic process"/>
    <property type="evidence" value="ECO:0007669"/>
    <property type="project" value="UniProtKB-UniPathway"/>
</dbReference>
<organism evidence="7">
    <name type="scientific">Hemiselmis andersenii</name>
    <name type="common">Cryptophyte alga</name>
    <dbReference type="NCBI Taxonomy" id="464988"/>
    <lineage>
        <taxon>Eukaryota</taxon>
        <taxon>Cryptophyceae</taxon>
        <taxon>Cryptomonadales</taxon>
        <taxon>Hemiselmidaceae</taxon>
        <taxon>Hemiselmis</taxon>
    </lineage>
</organism>
<name>A0A7S1MU61_HEMAN</name>
<proteinExistence type="inferred from homology"/>
<dbReference type="EMBL" id="HBFX01051391">
    <property type="protein sequence ID" value="CAD8979985.1"/>
    <property type="molecule type" value="Transcribed_RNA"/>
</dbReference>